<gene>
    <name evidence="1" type="ORF">OSCT_2890</name>
</gene>
<accession>E1IHV2</accession>
<sequence length="292" mass="33196">MFRNRNPQRELDRKLNLFRESFILLIADGRYPPERQQRLYQAAQQAGLDWQLARRYVVGEAKAFFEDSIRRVIADGRITPDEIKDLLSLQRRLGLELDNAPLLERVFAMAEQKIHAMILERAAYLSNKKIVEGLKQNISEFSLPRERTDRLYALLDEQHAMAKLMVGELPILQPSVTLYKKEICHLDIPASFLPDGAPAKASASGKFLVTSERVMFLGLENPFAATWPEMKHCKMHAHGVMLRYKATGGVLFCPNPQYVATLIIGASHVYNRARMPAPSNKRLPDLSNGVDL</sequence>
<dbReference type="HOGENOM" id="CLU_969368_0_0_0"/>
<dbReference type="SUPFAM" id="SSF158682">
    <property type="entry name" value="TerB-like"/>
    <property type="match status" value="1"/>
</dbReference>
<organism evidence="1 2">
    <name type="scientific">Oscillochloris trichoides DG-6</name>
    <dbReference type="NCBI Taxonomy" id="765420"/>
    <lineage>
        <taxon>Bacteria</taxon>
        <taxon>Bacillati</taxon>
        <taxon>Chloroflexota</taxon>
        <taxon>Chloroflexia</taxon>
        <taxon>Chloroflexales</taxon>
        <taxon>Chloroflexineae</taxon>
        <taxon>Oscillochloridaceae</taxon>
        <taxon>Oscillochloris</taxon>
    </lineage>
</organism>
<comment type="caution">
    <text evidence="1">The sequence shown here is derived from an EMBL/GenBank/DDBJ whole genome shotgun (WGS) entry which is preliminary data.</text>
</comment>
<protein>
    <submittedName>
        <fullName evidence="1">Uncharacterized protein</fullName>
    </submittedName>
</protein>
<dbReference type="Proteomes" id="UP000054010">
    <property type="component" value="Unassembled WGS sequence"/>
</dbReference>
<dbReference type="STRING" id="765420.OSCT_2890"/>
<evidence type="ECO:0000313" key="2">
    <source>
        <dbReference type="Proteomes" id="UP000054010"/>
    </source>
</evidence>
<keyword evidence="2" id="KW-1185">Reference proteome</keyword>
<dbReference type="eggNOG" id="COG1403">
    <property type="taxonomic scope" value="Bacteria"/>
</dbReference>
<dbReference type="EMBL" id="ADVR01000120">
    <property type="protein sequence ID" value="EFO79227.1"/>
    <property type="molecule type" value="Genomic_DNA"/>
</dbReference>
<evidence type="ECO:0000313" key="1">
    <source>
        <dbReference type="EMBL" id="EFO79227.1"/>
    </source>
</evidence>
<dbReference type="InterPro" id="IPR029024">
    <property type="entry name" value="TerB-like"/>
</dbReference>
<dbReference type="OrthoDB" id="147940at2"/>
<proteinExistence type="predicted"/>
<name>E1IHV2_9CHLR</name>
<dbReference type="AlphaFoldDB" id="E1IHV2"/>
<reference evidence="1 2" key="1">
    <citation type="journal article" date="2011" name="J. Bacteriol.">
        <title>Draft genome sequence of the anoxygenic filamentous phototrophic bacterium Oscillochloris trichoides subsp. DG-6.</title>
        <authorList>
            <person name="Kuznetsov B.B."/>
            <person name="Ivanovsky R.N."/>
            <person name="Keppen O.I."/>
            <person name="Sukhacheva M.V."/>
            <person name="Bumazhkin B.K."/>
            <person name="Patutina E.O."/>
            <person name="Beletsky A.V."/>
            <person name="Mardanov A.V."/>
            <person name="Baslerov R.V."/>
            <person name="Panteleeva A.N."/>
            <person name="Kolganova T.V."/>
            <person name="Ravin N.V."/>
            <person name="Skryabin K.G."/>
        </authorList>
    </citation>
    <scope>NUCLEOTIDE SEQUENCE [LARGE SCALE GENOMIC DNA]</scope>
    <source>
        <strain evidence="1 2">DG-6</strain>
    </source>
</reference>